<dbReference type="GO" id="GO:0016787">
    <property type="term" value="F:hydrolase activity"/>
    <property type="evidence" value="ECO:0007669"/>
    <property type="project" value="InterPro"/>
</dbReference>
<dbReference type="PANTHER" id="PTHR30337">
    <property type="entry name" value="COMPONENT OF ATP-DEPENDENT DSDNA EXONUCLEASE"/>
    <property type="match status" value="1"/>
</dbReference>
<sequence length="239" mass="28323">MKKFNIDSTAPIPIVTDTHFGSKNFHKAIFNQALHFFEEQFFPWCLKNGVKDVIHTGDLVHNRNLMDLWMNQEIKQRFFQWFDDNGVNLHIIVGNHDIYYKSTIEYNYLAENANEFKNVEIYQEQKKVQIGKYQILMVPWVISNKDFKFKSTADICCGHFDMVGIKMTAQMYSQEGFKVEDFEKFKKVFSGHYHIRSQKKNVHYTGCPYPITWNDYGEDKGYYVLEYHHCSITFSDASL</sequence>
<evidence type="ECO:0000313" key="2">
    <source>
        <dbReference type="EMBL" id="GAH01860.1"/>
    </source>
</evidence>
<dbReference type="PANTHER" id="PTHR30337:SF0">
    <property type="entry name" value="NUCLEASE SBCCD SUBUNIT D"/>
    <property type="match status" value="1"/>
</dbReference>
<dbReference type="SUPFAM" id="SSF56300">
    <property type="entry name" value="Metallo-dependent phosphatases"/>
    <property type="match status" value="1"/>
</dbReference>
<dbReference type="InterPro" id="IPR004843">
    <property type="entry name" value="Calcineurin-like_PHP"/>
</dbReference>
<feature type="domain" description="Calcineurin-like phosphoesterase" evidence="1">
    <location>
        <begin position="12"/>
        <end position="194"/>
    </location>
</feature>
<dbReference type="EMBL" id="BART01029491">
    <property type="protein sequence ID" value="GAH01860.1"/>
    <property type="molecule type" value="Genomic_DNA"/>
</dbReference>
<dbReference type="InterPro" id="IPR050535">
    <property type="entry name" value="DNA_Repair-Maintenance_Comp"/>
</dbReference>
<evidence type="ECO:0000259" key="1">
    <source>
        <dbReference type="Pfam" id="PF00149"/>
    </source>
</evidence>
<dbReference type="Gene3D" id="3.60.21.10">
    <property type="match status" value="1"/>
</dbReference>
<comment type="caution">
    <text evidence="2">The sequence shown here is derived from an EMBL/GenBank/DDBJ whole genome shotgun (WGS) entry which is preliminary data.</text>
</comment>
<dbReference type="InterPro" id="IPR029052">
    <property type="entry name" value="Metallo-depent_PP-like"/>
</dbReference>
<protein>
    <recommendedName>
        <fullName evidence="1">Calcineurin-like phosphoesterase domain-containing protein</fullName>
    </recommendedName>
</protein>
<accession>X1D0S6</accession>
<reference evidence="2" key="1">
    <citation type="journal article" date="2014" name="Front. Microbiol.">
        <title>High frequency of phylogenetically diverse reductive dehalogenase-homologous genes in deep subseafloor sedimentary metagenomes.</title>
        <authorList>
            <person name="Kawai M."/>
            <person name="Futagami T."/>
            <person name="Toyoda A."/>
            <person name="Takaki Y."/>
            <person name="Nishi S."/>
            <person name="Hori S."/>
            <person name="Arai W."/>
            <person name="Tsubouchi T."/>
            <person name="Morono Y."/>
            <person name="Uchiyama I."/>
            <person name="Ito T."/>
            <person name="Fujiyama A."/>
            <person name="Inagaki F."/>
            <person name="Takami H."/>
        </authorList>
    </citation>
    <scope>NUCLEOTIDE SEQUENCE</scope>
    <source>
        <strain evidence="2">Expedition CK06-06</strain>
    </source>
</reference>
<organism evidence="2">
    <name type="scientific">marine sediment metagenome</name>
    <dbReference type="NCBI Taxonomy" id="412755"/>
    <lineage>
        <taxon>unclassified sequences</taxon>
        <taxon>metagenomes</taxon>
        <taxon>ecological metagenomes</taxon>
    </lineage>
</organism>
<name>X1D0S6_9ZZZZ</name>
<dbReference type="AlphaFoldDB" id="X1D0S6"/>
<proteinExistence type="predicted"/>
<dbReference type="Pfam" id="PF00149">
    <property type="entry name" value="Metallophos"/>
    <property type="match status" value="1"/>
</dbReference>
<gene>
    <name evidence="2" type="ORF">S01H4_51734</name>
</gene>